<dbReference type="InterPro" id="IPR001343">
    <property type="entry name" value="Hemolysn_Ca-bd"/>
</dbReference>
<proteinExistence type="predicted"/>
<dbReference type="GO" id="GO:0005509">
    <property type="term" value="F:calcium ion binding"/>
    <property type="evidence" value="ECO:0007669"/>
    <property type="project" value="InterPro"/>
</dbReference>
<feature type="domain" description="DUF4214" evidence="1">
    <location>
        <begin position="94"/>
        <end position="165"/>
    </location>
</feature>
<dbReference type="OrthoDB" id="7950479at2"/>
<dbReference type="AlphaFoldDB" id="A0A2V3U818"/>
<evidence type="ECO:0000259" key="1">
    <source>
        <dbReference type="Pfam" id="PF13946"/>
    </source>
</evidence>
<sequence length="1161" mass="122082">MALDPAVVASNYKAILRVTPTQSQVNALAGTYDTVQELQNLLITAARGSVNPVVQLYQAVFGRVPDNAGLDFWVASYTQANVGGKLTLGNLSTAFAVSPEFQAQYDNLPDAAVVATMYVNVLGREGEPAGVQYWTAALGQWTQEVGRTEALSRLVLSFSQSPEFTGASQEYIAGFLEHAADGAPIYTGSLFNPDFLPPEPQPEPQVIPLKSGVDILDIHDGDVVRGGTGTLTAGDIITGHSGEVQLEFTSGGYDGQTITNVDLIQVGTSDAAGMGGVTVDTRHWTQIDAIALDTLRVDTALTNLQSSDTRYSIDDDVTSNGLLHTTLDFDAQAVGAGKVVKLGLKEVHGDVQLTADVGAKIETVALTINDTAGFTSDVNSFSSQGTTKLTIDGGVAGLDFRIKGALDAGLTSIDASAAKANLSLNISGSTTDINVKLGSGNDKLYTGDTLSNGDVFKGGAGDDTLYATFTKAGTRAPTSSEIETFDLTFNGNAKLNFANVDDVKTVNVNQSTDRFQLANMDSTVANLNVSGLQADSYHTIEYAAGVTDSNLKVTWTNDKANDIYAGALGVKNAGEFHFESKGQFDTYFHNIAPDLSGDAWQFDITNPTHPVTRVLEVVNSGKGDLVLGDKGAYAKFSGPDYYYFMGDFYDIGGTNAVTDMSFATKDTGDILLRDIRNVASLERFDAHATASGDIYINSVGLGLALGFNNPAPFDAARNLDEIHLSSAQGSTTNVNIINALGDLTSPVLSNGATLSEITLDAQNDSETNLWYLGAGDVEKTTITIANGASVGVNTWILANNINQGTSTGTLTASGAGVLQEGDFQSSFHGSGGHWFTFANQAIKTQNYSGLTYDTVHVDFENDTGGVIFTGTNNNISEISVNQDLSFVSYGPVGNNAGDDNFYNINNENKYGESGHAYGDWIKGGSGADYIKAGGGNDFVYTGDSTNGLNGVDAGAGDDYVVTYTAGKNLIALGTGDDIAIFNNIGQANVGGKQVSDNVISDFSSDGNDVIVLDVSNMNSEFGGTLVDGNGVGLNPVDDALIGLTTVFQTISGDTDVEQLPFQSANVFQVAGTFTNSQELAQSLQFGGDNELFSSPGFGNLDVGDVLVVTWLDDQGDTHVSGAKIVSTQNNVLHQTYNFDITDIVELTGVVAINHTELAFTQ</sequence>
<accession>A0A2V3U818</accession>
<dbReference type="PRINTS" id="PR00313">
    <property type="entry name" value="CABNDNGRPT"/>
</dbReference>
<dbReference type="Gene3D" id="1.10.3130.20">
    <property type="entry name" value="Phycobilisome linker domain"/>
    <property type="match status" value="1"/>
</dbReference>
<dbReference type="EMBL" id="QJJK01000004">
    <property type="protein sequence ID" value="PXW59955.1"/>
    <property type="molecule type" value="Genomic_DNA"/>
</dbReference>
<evidence type="ECO:0000313" key="3">
    <source>
        <dbReference type="Proteomes" id="UP000248021"/>
    </source>
</evidence>
<dbReference type="InterPro" id="IPR038255">
    <property type="entry name" value="PBS_linker_sf"/>
</dbReference>
<comment type="caution">
    <text evidence="2">The sequence shown here is derived from an EMBL/GenBank/DDBJ whole genome shotgun (WGS) entry which is preliminary data.</text>
</comment>
<gene>
    <name evidence="2" type="ORF">C7450_1045</name>
</gene>
<dbReference type="Proteomes" id="UP000248021">
    <property type="component" value="Unassembled WGS sequence"/>
</dbReference>
<evidence type="ECO:0000313" key="2">
    <source>
        <dbReference type="EMBL" id="PXW59955.1"/>
    </source>
</evidence>
<dbReference type="InterPro" id="IPR025282">
    <property type="entry name" value="DUF4214"/>
</dbReference>
<protein>
    <submittedName>
        <fullName evidence="2">Uncharacterized protein DUF4214</fullName>
    </submittedName>
</protein>
<organism evidence="2 3">
    <name type="scientific">Chelatococcus asaccharovorans</name>
    <dbReference type="NCBI Taxonomy" id="28210"/>
    <lineage>
        <taxon>Bacteria</taxon>
        <taxon>Pseudomonadati</taxon>
        <taxon>Pseudomonadota</taxon>
        <taxon>Alphaproteobacteria</taxon>
        <taxon>Hyphomicrobiales</taxon>
        <taxon>Chelatococcaceae</taxon>
        <taxon>Chelatococcus</taxon>
    </lineage>
</organism>
<dbReference type="Pfam" id="PF13946">
    <property type="entry name" value="DUF4214"/>
    <property type="match status" value="1"/>
</dbReference>
<keyword evidence="3" id="KW-1185">Reference proteome</keyword>
<dbReference type="Pfam" id="PF00353">
    <property type="entry name" value="HemolysinCabind"/>
    <property type="match status" value="2"/>
</dbReference>
<name>A0A2V3U818_9HYPH</name>
<reference evidence="2 3" key="1">
    <citation type="submission" date="2018-05" db="EMBL/GenBank/DDBJ databases">
        <title>Genomic Encyclopedia of Type Strains, Phase IV (KMG-IV): sequencing the most valuable type-strain genomes for metagenomic binning, comparative biology and taxonomic classification.</title>
        <authorList>
            <person name="Goeker M."/>
        </authorList>
    </citation>
    <scope>NUCLEOTIDE SEQUENCE [LARGE SCALE GENOMIC DNA]</scope>
    <source>
        <strain evidence="2 3">DSM 6462</strain>
    </source>
</reference>